<keyword evidence="5" id="KW-0597">Phosphoprotein</keyword>
<dbReference type="InterPro" id="IPR003661">
    <property type="entry name" value="HisK_dim/P_dom"/>
</dbReference>
<evidence type="ECO:0000313" key="12">
    <source>
        <dbReference type="Proteomes" id="UP001500547"/>
    </source>
</evidence>
<dbReference type="PANTHER" id="PTHR43065:SF42">
    <property type="entry name" value="TWO-COMPONENT SENSOR PPRA"/>
    <property type="match status" value="1"/>
</dbReference>
<evidence type="ECO:0000256" key="6">
    <source>
        <dbReference type="ARBA" id="ARBA00022692"/>
    </source>
</evidence>
<evidence type="ECO:0000256" key="2">
    <source>
        <dbReference type="ARBA" id="ARBA00004651"/>
    </source>
</evidence>
<dbReference type="PANTHER" id="PTHR43065">
    <property type="entry name" value="SENSOR HISTIDINE KINASE"/>
    <property type="match status" value="1"/>
</dbReference>
<proteinExistence type="predicted"/>
<dbReference type="Pfam" id="PF02518">
    <property type="entry name" value="HATPase_c"/>
    <property type="match status" value="1"/>
</dbReference>
<dbReference type="InterPro" id="IPR036097">
    <property type="entry name" value="HisK_dim/P_sf"/>
</dbReference>
<feature type="domain" description="Histidine kinase" evidence="10">
    <location>
        <begin position="306"/>
        <end position="518"/>
    </location>
</feature>
<feature type="transmembrane region" description="Helical" evidence="9">
    <location>
        <begin position="230"/>
        <end position="248"/>
    </location>
</feature>
<dbReference type="CDD" id="cd00082">
    <property type="entry name" value="HisKA"/>
    <property type="match status" value="1"/>
</dbReference>
<evidence type="ECO:0000256" key="4">
    <source>
        <dbReference type="ARBA" id="ARBA00022475"/>
    </source>
</evidence>
<keyword evidence="8 9" id="KW-0472">Membrane</keyword>
<comment type="caution">
    <text evidence="11">The sequence shown here is derived from an EMBL/GenBank/DDBJ whole genome shotgun (WGS) entry which is preliminary data.</text>
</comment>
<comment type="subcellular location">
    <subcellularLocation>
        <location evidence="2">Cell membrane</location>
        <topology evidence="2">Multi-pass membrane protein</topology>
    </subcellularLocation>
</comment>
<feature type="transmembrane region" description="Helical" evidence="9">
    <location>
        <begin position="43"/>
        <end position="66"/>
    </location>
</feature>
<name>A0ABP9QGX9_9RHOO</name>
<organism evidence="11 12">
    <name type="scientific">Viridibacterium curvum</name>
    <dbReference type="NCBI Taxonomy" id="1101404"/>
    <lineage>
        <taxon>Bacteria</taxon>
        <taxon>Pseudomonadati</taxon>
        <taxon>Pseudomonadota</taxon>
        <taxon>Betaproteobacteria</taxon>
        <taxon>Rhodocyclales</taxon>
        <taxon>Rhodocyclaceae</taxon>
        <taxon>Viridibacterium</taxon>
    </lineage>
</organism>
<dbReference type="InterPro" id="IPR007895">
    <property type="entry name" value="MASE1"/>
</dbReference>
<dbReference type="EC" id="2.7.13.3" evidence="3"/>
<dbReference type="Pfam" id="PF00512">
    <property type="entry name" value="HisKA"/>
    <property type="match status" value="1"/>
</dbReference>
<dbReference type="Gene3D" id="1.10.287.130">
    <property type="match status" value="1"/>
</dbReference>
<keyword evidence="12" id="KW-1185">Reference proteome</keyword>
<dbReference type="EMBL" id="BAABLD010000005">
    <property type="protein sequence ID" value="GAA5161720.1"/>
    <property type="molecule type" value="Genomic_DNA"/>
</dbReference>
<feature type="transmembrane region" description="Helical" evidence="9">
    <location>
        <begin position="78"/>
        <end position="102"/>
    </location>
</feature>
<feature type="transmembrane region" description="Helical" evidence="9">
    <location>
        <begin position="114"/>
        <end position="135"/>
    </location>
</feature>
<gene>
    <name evidence="11" type="ORF">GCM10025770_11370</name>
</gene>
<accession>A0ABP9QGX9</accession>
<dbReference type="SUPFAM" id="SSF47384">
    <property type="entry name" value="Homodimeric domain of signal transducing histidine kinase"/>
    <property type="match status" value="1"/>
</dbReference>
<comment type="catalytic activity">
    <reaction evidence="1">
        <text>ATP + protein L-histidine = ADP + protein N-phospho-L-histidine.</text>
        <dbReference type="EC" id="2.7.13.3"/>
    </reaction>
</comment>
<dbReference type="PROSITE" id="PS50109">
    <property type="entry name" value="HIS_KIN"/>
    <property type="match status" value="1"/>
</dbReference>
<evidence type="ECO:0000256" key="9">
    <source>
        <dbReference type="SAM" id="Phobius"/>
    </source>
</evidence>
<feature type="transmembrane region" description="Helical" evidence="9">
    <location>
        <begin position="260"/>
        <end position="281"/>
    </location>
</feature>
<evidence type="ECO:0000256" key="1">
    <source>
        <dbReference type="ARBA" id="ARBA00000085"/>
    </source>
</evidence>
<evidence type="ECO:0000256" key="8">
    <source>
        <dbReference type="ARBA" id="ARBA00023136"/>
    </source>
</evidence>
<dbReference type="SMART" id="SM00388">
    <property type="entry name" value="HisKA"/>
    <property type="match status" value="1"/>
</dbReference>
<evidence type="ECO:0000256" key="5">
    <source>
        <dbReference type="ARBA" id="ARBA00022553"/>
    </source>
</evidence>
<evidence type="ECO:0000313" key="11">
    <source>
        <dbReference type="EMBL" id="GAA5161720.1"/>
    </source>
</evidence>
<sequence length="525" mass="57374">MHAFSRRHLPSLLFVATYVALDRLSYIEPLFGLNITPWNPAPALGIVFWLHRGGSIAPFWFLALMLSEWVTRGLPEGWIVTIALSCWLVAGYGAMGTALRRFCNIALFNNRRDLLVWLGVIVVGSTFNSLGYLLFLDLTGLIPDGEWLSALAKFLVGDLVGLIVAMPIIWTLSSREGRQRIRDTLLQWEALGYGLLSVLMLILVFLPPFHPKSSHFYFLFPPLVWAAARHGFIGAISAATLMQVGVIIGAEWGRSGVHSVIEFQLLDAALALVGFFLGMVVDELRRAEEDMKRSLRLAAAGDMATALAHELNQPITAIAAYGKACEYLLDNGQTGELLQDTIRRLAAESTRAAEVVRRLKEFFRAGTLKLEIVEVDEMLKEAIEPFEAKLAAQGIQMVLDVPDAAIAQIDRMQIGFVLRNLIANASDAISSQQGIRGLIEVTARVLAGGRLRITVRDNGPGVSASIAGKLFEPFVSSKSSGLGLGLVISKAIVETHGGKLWAEIGKQGVFTFELPFTEKTAHVTA</sequence>
<dbReference type="InterPro" id="IPR003594">
    <property type="entry name" value="HATPase_dom"/>
</dbReference>
<protein>
    <recommendedName>
        <fullName evidence="3">histidine kinase</fullName>
        <ecNumber evidence="3">2.7.13.3</ecNumber>
    </recommendedName>
</protein>
<dbReference type="PRINTS" id="PR00344">
    <property type="entry name" value="BCTRLSENSOR"/>
</dbReference>
<evidence type="ECO:0000259" key="10">
    <source>
        <dbReference type="PROSITE" id="PS50109"/>
    </source>
</evidence>
<evidence type="ECO:0000256" key="3">
    <source>
        <dbReference type="ARBA" id="ARBA00012438"/>
    </source>
</evidence>
<dbReference type="InterPro" id="IPR005467">
    <property type="entry name" value="His_kinase_dom"/>
</dbReference>
<dbReference type="InterPro" id="IPR004358">
    <property type="entry name" value="Sig_transdc_His_kin-like_C"/>
</dbReference>
<dbReference type="Gene3D" id="3.30.565.10">
    <property type="entry name" value="Histidine kinase-like ATPase, C-terminal domain"/>
    <property type="match status" value="1"/>
</dbReference>
<keyword evidence="7 9" id="KW-1133">Transmembrane helix</keyword>
<dbReference type="InterPro" id="IPR036890">
    <property type="entry name" value="HATPase_C_sf"/>
</dbReference>
<dbReference type="Proteomes" id="UP001500547">
    <property type="component" value="Unassembled WGS sequence"/>
</dbReference>
<dbReference type="SUPFAM" id="SSF55874">
    <property type="entry name" value="ATPase domain of HSP90 chaperone/DNA topoisomerase II/histidine kinase"/>
    <property type="match status" value="1"/>
</dbReference>
<keyword evidence="6 9" id="KW-0812">Transmembrane</keyword>
<feature type="transmembrane region" description="Helical" evidence="9">
    <location>
        <begin position="147"/>
        <end position="170"/>
    </location>
</feature>
<feature type="transmembrane region" description="Helical" evidence="9">
    <location>
        <begin position="190"/>
        <end position="210"/>
    </location>
</feature>
<reference evidence="12" key="1">
    <citation type="journal article" date="2019" name="Int. J. Syst. Evol. Microbiol.">
        <title>The Global Catalogue of Microorganisms (GCM) 10K type strain sequencing project: providing services to taxonomists for standard genome sequencing and annotation.</title>
        <authorList>
            <consortium name="The Broad Institute Genomics Platform"/>
            <consortium name="The Broad Institute Genome Sequencing Center for Infectious Disease"/>
            <person name="Wu L."/>
            <person name="Ma J."/>
        </authorList>
    </citation>
    <scope>NUCLEOTIDE SEQUENCE [LARGE SCALE GENOMIC DNA]</scope>
    <source>
        <strain evidence="12">JCM 18715</strain>
    </source>
</reference>
<keyword evidence="4" id="KW-1003">Cell membrane</keyword>
<dbReference type="RefSeq" id="WP_345531908.1">
    <property type="nucleotide sequence ID" value="NZ_BAABLD010000005.1"/>
</dbReference>
<evidence type="ECO:0000256" key="7">
    <source>
        <dbReference type="ARBA" id="ARBA00022989"/>
    </source>
</evidence>
<dbReference type="Pfam" id="PF05231">
    <property type="entry name" value="MASE1"/>
    <property type="match status" value="1"/>
</dbReference>
<dbReference type="SMART" id="SM00387">
    <property type="entry name" value="HATPase_c"/>
    <property type="match status" value="1"/>
</dbReference>